<dbReference type="CDD" id="cd22659">
    <property type="entry name" value="STING_bact-like"/>
    <property type="match status" value="1"/>
</dbReference>
<comment type="caution">
    <text evidence="12">The sequence shown here is derived from an EMBL/GenBank/DDBJ whole genome shotgun (WGS) entry which is preliminary data.</text>
</comment>
<evidence type="ECO:0000256" key="7">
    <source>
        <dbReference type="ARBA" id="ARBA00034355"/>
    </source>
</evidence>
<feature type="domain" description="Prokaryotic STING" evidence="11">
    <location>
        <begin position="159"/>
        <end position="297"/>
    </location>
</feature>
<dbReference type="InterPro" id="IPR046876">
    <property type="entry name" value="Prok_STING"/>
</dbReference>
<evidence type="ECO:0000313" key="13">
    <source>
        <dbReference type="Proteomes" id="UP001167871"/>
    </source>
</evidence>
<evidence type="ECO:0000256" key="5">
    <source>
        <dbReference type="ARBA" id="ARBA00034327"/>
    </source>
</evidence>
<sequence length="321" mass="36772">MRPRIFIGSSTEGLTVAQRIKTFFEPEYDCYIWNDGIFQFNEGFLETLLKSASLFDFGFMVFAADDISKIRNQEYDTTRDNVLFEYGLFLGRVGIDRAYIIKEDKVKIPSDILGISLLTYSTHLVNGTNVPSDNFETQLSTLKKKIDEKVALGHLGLLPSTVIAISYFENFIKLLADEIMRQGSNIKIGDKTYKSARIRIVIPRNLDADMKRQATMYFRKIHFESCPINTAHRSYPIYVESTQDNSIKDEAIIADMPTILSGIDKAIDMYFKIGHIGKTHEQQLTEDRELNNFTRVLSLLISQDAYCREIVELVNDKNEPI</sequence>
<evidence type="ECO:0000256" key="8">
    <source>
        <dbReference type="ARBA" id="ARBA00034366"/>
    </source>
</evidence>
<keyword evidence="2" id="KW-0378">Hydrolase</keyword>
<gene>
    <name evidence="12" type="ORF">QVO10_04460</name>
</gene>
<dbReference type="EMBL" id="JAUEII010000006">
    <property type="protein sequence ID" value="MDN0048645.1"/>
    <property type="molecule type" value="Genomic_DNA"/>
</dbReference>
<protein>
    <recommendedName>
        <fullName evidence="6">CD-NTase-associated protein 12</fullName>
        <ecNumber evidence="5">3.2.2.5</ecNumber>
    </recommendedName>
    <alternativeName>
        <fullName evidence="7">NAD(+) hydrolase</fullName>
    </alternativeName>
    <alternativeName>
        <fullName evidence="8">TIR-STING</fullName>
    </alternativeName>
</protein>
<evidence type="ECO:0000256" key="6">
    <source>
        <dbReference type="ARBA" id="ARBA00034339"/>
    </source>
</evidence>
<accession>A0ABT7X3M0</accession>
<evidence type="ECO:0000256" key="2">
    <source>
        <dbReference type="ARBA" id="ARBA00022801"/>
    </source>
</evidence>
<dbReference type="Proteomes" id="UP001167871">
    <property type="component" value="Unassembled WGS sequence"/>
</dbReference>
<dbReference type="EC" id="3.2.2.5" evidence="5"/>
<dbReference type="InterPro" id="IPR019302">
    <property type="entry name" value="CAP12/PCTIR_TIR_dom"/>
</dbReference>
<evidence type="ECO:0000256" key="9">
    <source>
        <dbReference type="ARBA" id="ARBA00049230"/>
    </source>
</evidence>
<reference evidence="12" key="1">
    <citation type="submission" date="2023-06" db="EMBL/GenBank/DDBJ databases">
        <authorList>
            <person name="Zeman M."/>
            <person name="Kubasova T."/>
            <person name="Jahodarova E."/>
            <person name="Nykrynova M."/>
            <person name="Rychlik I."/>
        </authorList>
    </citation>
    <scope>NUCLEOTIDE SEQUENCE</scope>
    <source>
        <strain evidence="12">84_SSukc20</strain>
    </source>
</reference>
<comment type="similarity">
    <text evidence="4">In the C-terminal section; belongs to the bacterial STING family.</text>
</comment>
<proteinExistence type="inferred from homology"/>
<dbReference type="Pfam" id="PF10137">
    <property type="entry name" value="CAP12-PCTIR_TIR"/>
    <property type="match status" value="1"/>
</dbReference>
<organism evidence="12 13">
    <name type="scientific">Bacteroides gallinaceum</name>
    <dbReference type="NCBI Taxonomy" id="1462571"/>
    <lineage>
        <taxon>Bacteria</taxon>
        <taxon>Pseudomonadati</taxon>
        <taxon>Bacteroidota</taxon>
        <taxon>Bacteroidia</taxon>
        <taxon>Bacteroidales</taxon>
        <taxon>Bacteroidaceae</taxon>
        <taxon>Bacteroides</taxon>
    </lineage>
</organism>
<evidence type="ECO:0000313" key="12">
    <source>
        <dbReference type="EMBL" id="MDN0048645.1"/>
    </source>
</evidence>
<dbReference type="Pfam" id="PF20300">
    <property type="entry name" value="prok_STING"/>
    <property type="match status" value="1"/>
</dbReference>
<evidence type="ECO:0000259" key="10">
    <source>
        <dbReference type="Pfam" id="PF10137"/>
    </source>
</evidence>
<evidence type="ECO:0000259" key="11">
    <source>
        <dbReference type="Pfam" id="PF20300"/>
    </source>
</evidence>
<evidence type="ECO:0000256" key="4">
    <source>
        <dbReference type="ARBA" id="ARBA00034315"/>
    </source>
</evidence>
<keyword evidence="1" id="KW-0547">Nucleotide-binding</keyword>
<keyword evidence="3" id="KW-0051">Antiviral defense</keyword>
<dbReference type="RefSeq" id="WP_301639168.1">
    <property type="nucleotide sequence ID" value="NZ_JAUEII010000006.1"/>
</dbReference>
<evidence type="ECO:0000256" key="3">
    <source>
        <dbReference type="ARBA" id="ARBA00023118"/>
    </source>
</evidence>
<keyword evidence="13" id="KW-1185">Reference proteome</keyword>
<comment type="catalytic activity">
    <reaction evidence="9">
        <text>NAD(+) + H2O = ADP-D-ribose + nicotinamide + H(+)</text>
        <dbReference type="Rhea" id="RHEA:16301"/>
        <dbReference type="ChEBI" id="CHEBI:15377"/>
        <dbReference type="ChEBI" id="CHEBI:15378"/>
        <dbReference type="ChEBI" id="CHEBI:17154"/>
        <dbReference type="ChEBI" id="CHEBI:57540"/>
        <dbReference type="ChEBI" id="CHEBI:57967"/>
        <dbReference type="EC" id="3.2.2.5"/>
    </reaction>
</comment>
<feature type="domain" description="CD-NTase-associated protein 12/Pycsar effector protein TIR" evidence="10">
    <location>
        <begin position="4"/>
        <end position="121"/>
    </location>
</feature>
<reference evidence="12" key="2">
    <citation type="submission" date="2024-05" db="EMBL/GenBank/DDBJ databases">
        <title>Identification and characterization of horizontal gene transfer across gut microbiota members of farm animals based on homology search.</title>
        <authorList>
            <person name="Schwarzerova J."/>
            <person name="Nykrynova M."/>
            <person name="Jureckova K."/>
            <person name="Cejkova D."/>
            <person name="Rychlik I."/>
        </authorList>
    </citation>
    <scope>NUCLEOTIDE SEQUENCE</scope>
    <source>
        <strain evidence="12">84_SSukc20</strain>
    </source>
</reference>
<evidence type="ECO:0000256" key="1">
    <source>
        <dbReference type="ARBA" id="ARBA00022741"/>
    </source>
</evidence>
<name>A0ABT7X3M0_9BACE</name>